<name>A0A9P5DTI9_9HYPO</name>
<keyword evidence="1" id="KW-0732">Signal</keyword>
<reference evidence="2" key="1">
    <citation type="journal article" date="2017" name="Mycologia">
        <title>Fusarium algeriense, sp. nov., a novel toxigenic crown rot pathogen of durum wheat from Algeria is nested in the Fusarium burgessii species complex.</title>
        <authorList>
            <person name="Laraba I."/>
            <person name="Keddad A."/>
            <person name="Boureghda H."/>
            <person name="Abdallah N."/>
            <person name="Vaughan M.M."/>
            <person name="Proctor R.H."/>
            <person name="Busman M."/>
            <person name="O'Donnell K."/>
        </authorList>
    </citation>
    <scope>NUCLEOTIDE SEQUENCE</scope>
    <source>
        <strain evidence="2">NRRL 25174</strain>
    </source>
</reference>
<keyword evidence="3" id="KW-1185">Reference proteome</keyword>
<comment type="caution">
    <text evidence="2">The sequence shown here is derived from an EMBL/GenBank/DDBJ whole genome shotgun (WGS) entry which is preliminary data.</text>
</comment>
<feature type="signal peptide" evidence="1">
    <location>
        <begin position="1"/>
        <end position="17"/>
    </location>
</feature>
<dbReference type="Gene3D" id="1.10.405.20">
    <property type="match status" value="1"/>
</dbReference>
<evidence type="ECO:0000256" key="1">
    <source>
        <dbReference type="SAM" id="SignalP"/>
    </source>
</evidence>
<accession>A0A9P5DTI9</accession>
<dbReference type="Gene3D" id="3.30.70.1990">
    <property type="match status" value="1"/>
</dbReference>
<dbReference type="SUPFAM" id="SSF51905">
    <property type="entry name" value="FAD/NAD(P)-binding domain"/>
    <property type="match status" value="1"/>
</dbReference>
<dbReference type="EMBL" id="PVQB02000771">
    <property type="protein sequence ID" value="KAF4333868.1"/>
    <property type="molecule type" value="Genomic_DNA"/>
</dbReference>
<feature type="chain" id="PRO_5040316925" evidence="1">
    <location>
        <begin position="18"/>
        <end position="456"/>
    </location>
</feature>
<dbReference type="Pfam" id="PF13450">
    <property type="entry name" value="NAD_binding_8"/>
    <property type="match status" value="1"/>
</dbReference>
<gene>
    <name evidence="2" type="ORF">FBEOM_12302</name>
</gene>
<dbReference type="AlphaFoldDB" id="A0A9P5DTI9"/>
<protein>
    <submittedName>
        <fullName evidence="2">Amine oxidase</fullName>
    </submittedName>
</protein>
<dbReference type="Gene3D" id="3.50.50.60">
    <property type="entry name" value="FAD/NAD(P)-binding domain"/>
    <property type="match status" value="1"/>
</dbReference>
<dbReference type="Proteomes" id="UP000730481">
    <property type="component" value="Unassembled WGS sequence"/>
</dbReference>
<evidence type="ECO:0000313" key="3">
    <source>
        <dbReference type="Proteomes" id="UP000730481"/>
    </source>
</evidence>
<dbReference type="InterPro" id="IPR036188">
    <property type="entry name" value="FAD/NAD-bd_sf"/>
</dbReference>
<organism evidence="2 3">
    <name type="scientific">Fusarium beomiforme</name>
    <dbReference type="NCBI Taxonomy" id="44412"/>
    <lineage>
        <taxon>Eukaryota</taxon>
        <taxon>Fungi</taxon>
        <taxon>Dikarya</taxon>
        <taxon>Ascomycota</taxon>
        <taxon>Pezizomycotina</taxon>
        <taxon>Sordariomycetes</taxon>
        <taxon>Hypocreomycetidae</taxon>
        <taxon>Hypocreales</taxon>
        <taxon>Nectriaceae</taxon>
        <taxon>Fusarium</taxon>
        <taxon>Fusarium burgessii species complex</taxon>
    </lineage>
</organism>
<dbReference type="OrthoDB" id="68575at2759"/>
<reference evidence="2" key="2">
    <citation type="submission" date="2020-02" db="EMBL/GenBank/DDBJ databases">
        <title>Identification and distribution of gene clusters putatively required for synthesis of sphingolipid metabolism inhibitors in phylogenetically diverse species of the filamentous fungus Fusarium.</title>
        <authorList>
            <person name="Kim H.-S."/>
            <person name="Busman M."/>
            <person name="Brown D.W."/>
            <person name="Divon H."/>
            <person name="Uhlig S."/>
            <person name="Proctor R.H."/>
        </authorList>
    </citation>
    <scope>NUCLEOTIDE SEQUENCE</scope>
    <source>
        <strain evidence="2">NRRL 25174</strain>
    </source>
</reference>
<sequence length="456" mass="50671">MVSLKLALCALNAAAQAIDVDVAVIGGGGSGGYAAVQLREKYGKKIVVVEKQDKLGGHTESWYDPVTGNAYNYGVAAFSNETVAVDFFKQLNVPTRAVEFDQARNLYIDFKDGKPVNYTPPTTQEVTEATGRYREQWLKYADLLLPTSEHFPRGSDIPSDLLLPWREFAHKYNTEAASPSIWSTVVVDLNTALMIDVWKAWNPSPTGSIQPASGDNTEIWQKAAKLLGKDVLYESEVISAKRTRNGMRLQVRDKAGHVTTINAKRLLVTIGPETMNPKFFDLSREELEIFHSPAGNRYYTGIVSHPSLQAVEITNVVPAAVNANYLAYPTVPFQSAFNYRGNSSTGPIHRALAIVSRETSAEDAKDLIRRSLQDLMDGGAIPAGNCSDLEFRTFSDHGLLYRRWSADQLRDGIFAKAYALQGQRSTWYTGAFWMNNNAVMLWNTTETILKRMLKDI</sequence>
<proteinExistence type="predicted"/>
<evidence type="ECO:0000313" key="2">
    <source>
        <dbReference type="EMBL" id="KAF4333868.1"/>
    </source>
</evidence>